<dbReference type="Gene3D" id="3.30.420.10">
    <property type="entry name" value="Ribonuclease H-like superfamily/Ribonuclease H"/>
    <property type="match status" value="1"/>
</dbReference>
<feature type="domain" description="RNase H type-1" evidence="1">
    <location>
        <begin position="354"/>
        <end position="475"/>
    </location>
</feature>
<evidence type="ECO:0000313" key="4">
    <source>
        <dbReference type="Proteomes" id="UP000008311"/>
    </source>
</evidence>
<reference evidence="4" key="1">
    <citation type="journal article" date="2010" name="Nat. Biotechnol.">
        <title>Draft genome sequence of the oilseed species Ricinus communis.</title>
        <authorList>
            <person name="Chan A.P."/>
            <person name="Crabtree J."/>
            <person name="Zhao Q."/>
            <person name="Lorenzi H."/>
            <person name="Orvis J."/>
            <person name="Puiu D."/>
            <person name="Melake-Berhan A."/>
            <person name="Jones K.M."/>
            <person name="Redman J."/>
            <person name="Chen G."/>
            <person name="Cahoon E.B."/>
            <person name="Gedil M."/>
            <person name="Stanke M."/>
            <person name="Haas B.J."/>
            <person name="Wortman J.R."/>
            <person name="Fraser-Liggett C.M."/>
            <person name="Ravel J."/>
            <person name="Rabinowicz P.D."/>
        </authorList>
    </citation>
    <scope>NUCLEOTIDE SEQUENCE [LARGE SCALE GENOMIC DNA]</scope>
    <source>
        <strain evidence="4">cv. Hale</strain>
    </source>
</reference>
<evidence type="ECO:0000259" key="2">
    <source>
        <dbReference type="Pfam" id="PF13966"/>
    </source>
</evidence>
<feature type="domain" description="Reverse transcriptase zinc-binding" evidence="2">
    <location>
        <begin position="160"/>
        <end position="249"/>
    </location>
</feature>
<dbReference type="Pfam" id="PF13456">
    <property type="entry name" value="RVT_3"/>
    <property type="match status" value="1"/>
</dbReference>
<dbReference type="eggNOG" id="KOG1075">
    <property type="taxonomic scope" value="Eukaryota"/>
</dbReference>
<proteinExistence type="predicted"/>
<accession>B9S8Y3</accession>
<dbReference type="SUPFAM" id="SSF53098">
    <property type="entry name" value="Ribonuclease H-like"/>
    <property type="match status" value="1"/>
</dbReference>
<dbReference type="InterPro" id="IPR044730">
    <property type="entry name" value="RNase_H-like_dom_plant"/>
</dbReference>
<keyword evidence="4" id="KW-1185">Reference proteome</keyword>
<dbReference type="InterPro" id="IPR012337">
    <property type="entry name" value="RNaseH-like_sf"/>
</dbReference>
<gene>
    <name evidence="3" type="ORF">RCOM_0836990</name>
</gene>
<dbReference type="InterPro" id="IPR036397">
    <property type="entry name" value="RNaseH_sf"/>
</dbReference>
<dbReference type="Proteomes" id="UP000008311">
    <property type="component" value="Unassembled WGS sequence"/>
</dbReference>
<evidence type="ECO:0000313" key="3">
    <source>
        <dbReference type="EMBL" id="EEF39944.1"/>
    </source>
</evidence>
<protein>
    <submittedName>
        <fullName evidence="3">Nucleic acid binding protein, putative</fullName>
    </submittedName>
</protein>
<dbReference type="AlphaFoldDB" id="B9S8Y3"/>
<dbReference type="InterPro" id="IPR002156">
    <property type="entry name" value="RNaseH_domain"/>
</dbReference>
<dbReference type="GO" id="GO:0003676">
    <property type="term" value="F:nucleic acid binding"/>
    <property type="evidence" value="ECO:0007669"/>
    <property type="project" value="InterPro"/>
</dbReference>
<dbReference type="InterPro" id="IPR052929">
    <property type="entry name" value="RNase_H-like_EbsB-rel"/>
</dbReference>
<sequence length="483" mass="55279">MLNSFWWGSKRMDGRRAWRLVENPDLLVGKLYKARYYPNGDFLSSLLGTNPSYIWASLQQVRDLICKGVQWKIGKGTEVSIGLHEWLLDASNGFIETNLPDELRLQPVCSLLKPGTCDWDQEILNDLFSERDKNLINSIVLSPTVGTDQLFWFKDPKGKFSVKDVYRVQQPDFSVLYPSNVVVWRRLWKLNIAAKCKVFMWRALTNRLPVRTNLVMRKVTEDSSCPCCVSQPETIMHILVLCDVTTQSWKYVNLYQFLSQVSNLLEGARSVFEHFDDSIVASFVVLWWSLWTNMNDVVWNGKKLSWRAVASRASSFLFQWGKARKLTDYHQLGRHFAGGDCLWQKPATGKYKLNVDASSSAERGKSGASFVLRDNAGIWITGVLIIRPYIANPDVAEAWALKEALSWIHAKGMEEVQIETDCLRNIELLEEELHPNSYLLCLLKDCQDLLRVLNRCNLVFVYGSANTVAHMISKATCSAHMFD</sequence>
<dbReference type="CDD" id="cd06222">
    <property type="entry name" value="RNase_H_like"/>
    <property type="match status" value="1"/>
</dbReference>
<dbReference type="EMBL" id="EQ973893">
    <property type="protein sequence ID" value="EEF39944.1"/>
    <property type="molecule type" value="Genomic_DNA"/>
</dbReference>
<dbReference type="InterPro" id="IPR026960">
    <property type="entry name" value="RVT-Znf"/>
</dbReference>
<dbReference type="PANTHER" id="PTHR47074">
    <property type="entry name" value="BNAC02G40300D PROTEIN"/>
    <property type="match status" value="1"/>
</dbReference>
<organism evidence="3 4">
    <name type="scientific">Ricinus communis</name>
    <name type="common">Castor bean</name>
    <dbReference type="NCBI Taxonomy" id="3988"/>
    <lineage>
        <taxon>Eukaryota</taxon>
        <taxon>Viridiplantae</taxon>
        <taxon>Streptophyta</taxon>
        <taxon>Embryophyta</taxon>
        <taxon>Tracheophyta</taxon>
        <taxon>Spermatophyta</taxon>
        <taxon>Magnoliopsida</taxon>
        <taxon>eudicotyledons</taxon>
        <taxon>Gunneridae</taxon>
        <taxon>Pentapetalae</taxon>
        <taxon>rosids</taxon>
        <taxon>fabids</taxon>
        <taxon>Malpighiales</taxon>
        <taxon>Euphorbiaceae</taxon>
        <taxon>Acalyphoideae</taxon>
        <taxon>Acalypheae</taxon>
        <taxon>Ricinus</taxon>
    </lineage>
</organism>
<dbReference type="Pfam" id="PF13966">
    <property type="entry name" value="zf-RVT"/>
    <property type="match status" value="1"/>
</dbReference>
<name>B9S8Y3_RICCO</name>
<dbReference type="PANTHER" id="PTHR47074:SF11">
    <property type="entry name" value="REVERSE TRANSCRIPTASE-LIKE PROTEIN"/>
    <property type="match status" value="1"/>
</dbReference>
<dbReference type="InParanoid" id="B9S8Y3"/>
<evidence type="ECO:0000259" key="1">
    <source>
        <dbReference type="Pfam" id="PF13456"/>
    </source>
</evidence>
<dbReference type="GO" id="GO:0004523">
    <property type="term" value="F:RNA-DNA hybrid ribonuclease activity"/>
    <property type="evidence" value="ECO:0007669"/>
    <property type="project" value="InterPro"/>
</dbReference>